<name>W7YBW6_9BACT</name>
<dbReference type="PROSITE" id="PS51257">
    <property type="entry name" value="PROKAR_LIPOPROTEIN"/>
    <property type="match status" value="1"/>
</dbReference>
<dbReference type="EMBL" id="BAMD01000165">
    <property type="protein sequence ID" value="GAF05937.1"/>
    <property type="molecule type" value="Genomic_DNA"/>
</dbReference>
<dbReference type="AlphaFoldDB" id="W7YBW6"/>
<dbReference type="STRING" id="869213.GCA_000517085_03116"/>
<keyword evidence="2" id="KW-1185">Reference proteome</keyword>
<gene>
    <name evidence="1" type="ORF">JCM21142_124702</name>
</gene>
<dbReference type="RefSeq" id="WP_052343235.1">
    <property type="nucleotide sequence ID" value="NZ_BAMD01000165.1"/>
</dbReference>
<accession>W7YBW6</accession>
<proteinExistence type="predicted"/>
<evidence type="ECO:0008006" key="3">
    <source>
        <dbReference type="Google" id="ProtNLM"/>
    </source>
</evidence>
<sequence length="77" mass="8694">MKRRKRNTSNLIERVLHPANLTIACKGVVSNKGAGGVDGMRVSELKDYLDQNRKQLVEQLQICQYQNKTGRVGWLAP</sequence>
<protein>
    <recommendedName>
        <fullName evidence="3">Retron-type reverse transcriptase</fullName>
    </recommendedName>
</protein>
<organism evidence="1 2">
    <name type="scientific">Saccharicrinis fermentans DSM 9555 = JCM 21142</name>
    <dbReference type="NCBI Taxonomy" id="869213"/>
    <lineage>
        <taxon>Bacteria</taxon>
        <taxon>Pseudomonadati</taxon>
        <taxon>Bacteroidota</taxon>
        <taxon>Bacteroidia</taxon>
        <taxon>Marinilabiliales</taxon>
        <taxon>Marinilabiliaceae</taxon>
        <taxon>Saccharicrinis</taxon>
    </lineage>
</organism>
<evidence type="ECO:0000313" key="1">
    <source>
        <dbReference type="EMBL" id="GAF05937.1"/>
    </source>
</evidence>
<evidence type="ECO:0000313" key="2">
    <source>
        <dbReference type="Proteomes" id="UP000019402"/>
    </source>
</evidence>
<reference evidence="1 2" key="1">
    <citation type="journal article" date="2014" name="Genome Announc.">
        <title>Draft Genome Sequence of Cytophaga fermentans JCM 21142T, a Facultative Anaerobe Isolated from Marine Mud.</title>
        <authorList>
            <person name="Starns D."/>
            <person name="Oshima K."/>
            <person name="Suda W."/>
            <person name="Iino T."/>
            <person name="Yuki M."/>
            <person name="Inoue J."/>
            <person name="Kitamura K."/>
            <person name="Iida T."/>
            <person name="Darby A."/>
            <person name="Hattori M."/>
            <person name="Ohkuma M."/>
        </authorList>
    </citation>
    <scope>NUCLEOTIDE SEQUENCE [LARGE SCALE GENOMIC DNA]</scope>
    <source>
        <strain evidence="1 2">JCM 21142</strain>
    </source>
</reference>
<dbReference type="Proteomes" id="UP000019402">
    <property type="component" value="Unassembled WGS sequence"/>
</dbReference>
<comment type="caution">
    <text evidence="1">The sequence shown here is derived from an EMBL/GenBank/DDBJ whole genome shotgun (WGS) entry which is preliminary data.</text>
</comment>